<protein>
    <recommendedName>
        <fullName evidence="4">Reverse transcriptase domain-containing protein</fullName>
    </recommendedName>
</protein>
<feature type="region of interest" description="Disordered" evidence="1">
    <location>
        <begin position="724"/>
        <end position="758"/>
    </location>
</feature>
<keyword evidence="3" id="KW-1185">Reference proteome</keyword>
<evidence type="ECO:0000313" key="2">
    <source>
        <dbReference type="EMBL" id="OLP76796.1"/>
    </source>
</evidence>
<evidence type="ECO:0008006" key="4">
    <source>
        <dbReference type="Google" id="ProtNLM"/>
    </source>
</evidence>
<feature type="region of interest" description="Disordered" evidence="1">
    <location>
        <begin position="123"/>
        <end position="153"/>
    </location>
</feature>
<dbReference type="AlphaFoldDB" id="A0A1Q9C1J8"/>
<feature type="region of interest" description="Disordered" evidence="1">
    <location>
        <begin position="208"/>
        <end position="310"/>
    </location>
</feature>
<name>A0A1Q9C1J8_SYMMI</name>
<reference evidence="2 3" key="1">
    <citation type="submission" date="2016-02" db="EMBL/GenBank/DDBJ databases">
        <title>Genome analysis of coral dinoflagellate symbionts highlights evolutionary adaptations to a symbiotic lifestyle.</title>
        <authorList>
            <person name="Aranda M."/>
            <person name="Li Y."/>
            <person name="Liew Y.J."/>
            <person name="Baumgarten S."/>
            <person name="Simakov O."/>
            <person name="Wilson M."/>
            <person name="Piel J."/>
            <person name="Ashoor H."/>
            <person name="Bougouffa S."/>
            <person name="Bajic V.B."/>
            <person name="Ryu T."/>
            <person name="Ravasi T."/>
            <person name="Bayer T."/>
            <person name="Micklem G."/>
            <person name="Kim H."/>
            <person name="Bhak J."/>
            <person name="Lajeunesse T.C."/>
            <person name="Voolstra C.R."/>
        </authorList>
    </citation>
    <scope>NUCLEOTIDE SEQUENCE [LARGE SCALE GENOMIC DNA]</scope>
    <source>
        <strain evidence="2 3">CCMP2467</strain>
    </source>
</reference>
<feature type="compositionally biased region" description="Acidic residues" evidence="1">
    <location>
        <begin position="227"/>
        <end position="250"/>
    </location>
</feature>
<proteinExistence type="predicted"/>
<organism evidence="2 3">
    <name type="scientific">Symbiodinium microadriaticum</name>
    <name type="common">Dinoflagellate</name>
    <name type="synonym">Zooxanthella microadriatica</name>
    <dbReference type="NCBI Taxonomy" id="2951"/>
    <lineage>
        <taxon>Eukaryota</taxon>
        <taxon>Sar</taxon>
        <taxon>Alveolata</taxon>
        <taxon>Dinophyceae</taxon>
        <taxon>Suessiales</taxon>
        <taxon>Symbiodiniaceae</taxon>
        <taxon>Symbiodinium</taxon>
    </lineage>
</organism>
<sequence>MDPLRDPLHDSVLDEALTEADAGTAETTAAVAMAMPTGTSAGEADAASDASRDGSILSTLTAALAAADRSPTPERRGLGPFGPPPAVSDHHPLARQYIPGLPPTRPLTMPTGFLGFVHRHRQTAAGASGSSSSARGPPTTPQMPGEPDDPHWQRVMGVNVLNTLQHTGPAFVHAPTLATVKSWSALRIILEEATEMDDICCQRIDPQDLNNPLHLPGPHGTGTGTDNEQEDAEEEQPEGEEEEAAEDESSLDDHHGNDAPDAPDDPAGSTGPSTTGLLTSLADSGSGNSGTAGLDTLDPTDPLNHAGSGTTMAASLPSTVMPDDVIYEVDGVSFNLTAASHGLERHREDQEMLPGDVPEMEMLLRSQWLRMSLPMKGWKDSKAFTSEDGHMLLPQEELHLLEDHYQQRFNAQDPVDRHLHYKDIPRRKAVPNGHPPSASWRLCADLISPWLVTNLQNLWNTSAIKVPRCWTDVDLALVPKPEKSGRSPKDYRPIGLACPLGKKVLGQLVQPHVPGILQHIKRFPQFAYQHQLQQHTRNLHHRYQGHKPVSCALSLKIGTETLLRILTIFADDYHLADAFTSLPAFEHLLDVVAVLFRTLTAFGMEVSAGKSKAILALRGPNVVADIKLAHHPDMLQLITTYGPNFILHTKQPRHHKLQCSVLWQFCLQQYIILRVPPAKMTSPDLQHQEVFGSLATSQAAAFGAALLEGAELDQDLPNLPNKAARVGEGKRQRPRGGNPTYSSFGSHAERGGPGPRNHQAVIKAMGRLLLRQETSIQVLKQKSAWDLYLQPGSQGPLPMLFKASEAYREEAKNKRMDLPLRAQLLSTLFQTVLQCIQAIGTTPAQTKIVQAKGWMNQEGKWVYQRWDSSIQALVVDETRPPMEHQELVGLLGAMAASVRAKDVIHRFNATHQLSADQKGTSRFLLEVGLRAPGVAEVWMGLEKIQNLSALQVVGMQLRRDGLQRCNLAADLQKMLGGY</sequence>
<comment type="caution">
    <text evidence="2">The sequence shown here is derived from an EMBL/GenBank/DDBJ whole genome shotgun (WGS) entry which is preliminary data.</text>
</comment>
<evidence type="ECO:0000313" key="3">
    <source>
        <dbReference type="Proteomes" id="UP000186817"/>
    </source>
</evidence>
<dbReference type="Proteomes" id="UP000186817">
    <property type="component" value="Unassembled WGS sequence"/>
</dbReference>
<gene>
    <name evidence="2" type="ORF">AK812_SmicGene43221</name>
</gene>
<feature type="compositionally biased region" description="Low complexity" evidence="1">
    <location>
        <begin position="123"/>
        <end position="137"/>
    </location>
</feature>
<feature type="compositionally biased region" description="Low complexity" evidence="1">
    <location>
        <begin position="265"/>
        <end position="282"/>
    </location>
</feature>
<accession>A0A1Q9C1J8</accession>
<dbReference type="OrthoDB" id="418302at2759"/>
<feature type="region of interest" description="Disordered" evidence="1">
    <location>
        <begin position="66"/>
        <end position="93"/>
    </location>
</feature>
<dbReference type="EMBL" id="LSRX01001916">
    <property type="protein sequence ID" value="OLP76796.1"/>
    <property type="molecule type" value="Genomic_DNA"/>
</dbReference>
<evidence type="ECO:0000256" key="1">
    <source>
        <dbReference type="SAM" id="MobiDB-lite"/>
    </source>
</evidence>